<name>A0A379APH3_AVIAV</name>
<accession>A0A379APH3</accession>
<dbReference type="EMBL" id="UGSP01000001">
    <property type="protein sequence ID" value="SUB23275.1"/>
    <property type="molecule type" value="Genomic_DNA"/>
</dbReference>
<organism evidence="1 2">
    <name type="scientific">Avibacterium avium</name>
    <name type="common">Pasteurella avium</name>
    <dbReference type="NCBI Taxonomy" id="751"/>
    <lineage>
        <taxon>Bacteria</taxon>
        <taxon>Pseudomonadati</taxon>
        <taxon>Pseudomonadota</taxon>
        <taxon>Gammaproteobacteria</taxon>
        <taxon>Pasteurellales</taxon>
        <taxon>Pasteurellaceae</taxon>
        <taxon>Avibacterium</taxon>
    </lineage>
</organism>
<protein>
    <submittedName>
        <fullName evidence="1">Uncharacterized protein</fullName>
    </submittedName>
</protein>
<gene>
    <name evidence="1" type="ORF">NCTC11297_00275</name>
</gene>
<dbReference type="RefSeq" id="WP_110479703.1">
    <property type="nucleotide sequence ID" value="NZ_JBMMFK010000038.1"/>
</dbReference>
<evidence type="ECO:0000313" key="1">
    <source>
        <dbReference type="EMBL" id="SUB23275.1"/>
    </source>
</evidence>
<dbReference type="GeneID" id="300132499"/>
<keyword evidence="2" id="KW-1185">Reference proteome</keyword>
<proteinExistence type="predicted"/>
<sequence length="59" mass="6915">MFKEKGYDEFLAEKIRRGDEDFKAGNVISLAESKEDIRQLIEQKSKELAMAEREFLIYG</sequence>
<evidence type="ECO:0000313" key="2">
    <source>
        <dbReference type="Proteomes" id="UP000255098"/>
    </source>
</evidence>
<dbReference type="Proteomes" id="UP000255098">
    <property type="component" value="Unassembled WGS sequence"/>
</dbReference>
<reference evidence="1 2" key="1">
    <citation type="submission" date="2018-06" db="EMBL/GenBank/DDBJ databases">
        <authorList>
            <consortium name="Pathogen Informatics"/>
            <person name="Doyle S."/>
        </authorList>
    </citation>
    <scope>NUCLEOTIDE SEQUENCE [LARGE SCALE GENOMIC DNA]</scope>
    <source>
        <strain evidence="2">NCTC 11297</strain>
    </source>
</reference>
<dbReference type="AlphaFoldDB" id="A0A379APH3"/>